<dbReference type="PROSITE" id="PS51257">
    <property type="entry name" value="PROKAR_LIPOPROTEIN"/>
    <property type="match status" value="1"/>
</dbReference>
<protein>
    <submittedName>
        <fullName evidence="2">Unannotated protein</fullName>
    </submittedName>
</protein>
<accession>A0A6J7BNY9</accession>
<name>A0A6J7BNY9_9ZZZZ</name>
<dbReference type="EMBL" id="CAFBND010000001">
    <property type="protein sequence ID" value="CAB4924495.1"/>
    <property type="molecule type" value="Genomic_DNA"/>
</dbReference>
<dbReference type="Gene3D" id="1.10.4030.10">
    <property type="entry name" value="Porin chaperone SurA, peptide-binding domain"/>
    <property type="match status" value="1"/>
</dbReference>
<evidence type="ECO:0000313" key="2">
    <source>
        <dbReference type="EMBL" id="CAB4847342.1"/>
    </source>
</evidence>
<dbReference type="Pfam" id="PF13624">
    <property type="entry name" value="SurA_N_3"/>
    <property type="match status" value="1"/>
</dbReference>
<feature type="region of interest" description="Disordered" evidence="1">
    <location>
        <begin position="200"/>
        <end position="220"/>
    </location>
</feature>
<dbReference type="EMBL" id="CAFBIZ010000033">
    <property type="protein sequence ID" value="CAB4847342.1"/>
    <property type="molecule type" value="Genomic_DNA"/>
</dbReference>
<reference evidence="2" key="1">
    <citation type="submission" date="2020-05" db="EMBL/GenBank/DDBJ databases">
        <authorList>
            <person name="Chiriac C."/>
            <person name="Salcher M."/>
            <person name="Ghai R."/>
            <person name="Kavagutti S V."/>
        </authorList>
    </citation>
    <scope>NUCLEOTIDE SEQUENCE</scope>
</reference>
<evidence type="ECO:0000256" key="1">
    <source>
        <dbReference type="SAM" id="MobiDB-lite"/>
    </source>
</evidence>
<proteinExistence type="predicted"/>
<evidence type="ECO:0000313" key="4">
    <source>
        <dbReference type="EMBL" id="CAB5025763.1"/>
    </source>
</evidence>
<organism evidence="2">
    <name type="scientific">freshwater metagenome</name>
    <dbReference type="NCBI Taxonomy" id="449393"/>
    <lineage>
        <taxon>unclassified sequences</taxon>
        <taxon>metagenomes</taxon>
        <taxon>ecological metagenomes</taxon>
    </lineage>
</organism>
<dbReference type="EMBL" id="CAFBPU010000008">
    <property type="protein sequence ID" value="CAB5025763.1"/>
    <property type="molecule type" value="Genomic_DNA"/>
</dbReference>
<dbReference type="SUPFAM" id="SSF109998">
    <property type="entry name" value="Triger factor/SurA peptide-binding domain-like"/>
    <property type="match status" value="1"/>
</dbReference>
<gene>
    <name evidence="2" type="ORF">UFOPK3268_00403</name>
    <name evidence="3" type="ORF">UFOPK3752_00041</name>
    <name evidence="4" type="ORF">UFOPK4150_00531</name>
</gene>
<dbReference type="InterPro" id="IPR027304">
    <property type="entry name" value="Trigger_fact/SurA_dom_sf"/>
</dbReference>
<sequence>MTSKGIHVRSARLRRTAVVAAAVVATFALGACGADAPGAAAVVGGQEVKLAQVADSVAEVRAQLLADPKATFSEAKVTATNVNRLTRHLVVQEAVRRLGVTVTQAAIDDIISSSVDGQFGGNRARFELVLAIQQSVPASAIEAFAGDVVAQNLLAAKLLPDGTQEAQGNGLRDYFVKLSGSLEVRVAARFGVWDPAKDSLGPVSNELSAPGVVPSSAPSN</sequence>
<dbReference type="AlphaFoldDB" id="A0A6J7BNY9"/>
<feature type="compositionally biased region" description="Low complexity" evidence="1">
    <location>
        <begin position="208"/>
        <end position="220"/>
    </location>
</feature>
<evidence type="ECO:0000313" key="3">
    <source>
        <dbReference type="EMBL" id="CAB4924495.1"/>
    </source>
</evidence>